<keyword evidence="2" id="KW-0732">Signal</keyword>
<dbReference type="AlphaFoldDB" id="A0A1Q5SWA0"/>
<evidence type="ECO:0000313" key="3">
    <source>
        <dbReference type="EMBL" id="OKO92253.1"/>
    </source>
</evidence>
<organism evidence="3 4">
    <name type="scientific">Penicillium subrubescens</name>
    <dbReference type="NCBI Taxonomy" id="1316194"/>
    <lineage>
        <taxon>Eukaryota</taxon>
        <taxon>Fungi</taxon>
        <taxon>Dikarya</taxon>
        <taxon>Ascomycota</taxon>
        <taxon>Pezizomycotina</taxon>
        <taxon>Eurotiomycetes</taxon>
        <taxon>Eurotiomycetidae</taxon>
        <taxon>Eurotiales</taxon>
        <taxon>Aspergillaceae</taxon>
        <taxon>Penicillium</taxon>
    </lineage>
</organism>
<evidence type="ECO:0000313" key="4">
    <source>
        <dbReference type="Proteomes" id="UP000186955"/>
    </source>
</evidence>
<feature type="chain" id="PRO_5012999409" evidence="2">
    <location>
        <begin position="21"/>
        <end position="120"/>
    </location>
</feature>
<evidence type="ECO:0000256" key="1">
    <source>
        <dbReference type="SAM" id="MobiDB-lite"/>
    </source>
</evidence>
<dbReference type="Proteomes" id="UP000186955">
    <property type="component" value="Unassembled WGS sequence"/>
</dbReference>
<reference evidence="3 4" key="1">
    <citation type="submission" date="2016-10" db="EMBL/GenBank/DDBJ databases">
        <title>Genome sequence of the ascomycete fungus Penicillium subrubescens.</title>
        <authorList>
            <person name="De Vries R.P."/>
            <person name="Peng M."/>
            <person name="Dilokpimol A."/>
            <person name="Hilden K."/>
            <person name="Makela M.R."/>
            <person name="Grigoriev I."/>
            <person name="Riley R."/>
            <person name="Granchi Z."/>
        </authorList>
    </citation>
    <scope>NUCLEOTIDE SEQUENCE [LARGE SCALE GENOMIC DNA]</scope>
    <source>
        <strain evidence="3 4">CBS 132785</strain>
    </source>
</reference>
<proteinExistence type="predicted"/>
<dbReference type="EMBL" id="MNBE01000742">
    <property type="protein sequence ID" value="OKO92253.1"/>
    <property type="molecule type" value="Genomic_DNA"/>
</dbReference>
<feature type="compositionally biased region" description="Basic and acidic residues" evidence="1">
    <location>
        <begin position="38"/>
        <end position="49"/>
    </location>
</feature>
<evidence type="ECO:0000256" key="2">
    <source>
        <dbReference type="SAM" id="SignalP"/>
    </source>
</evidence>
<feature type="region of interest" description="Disordered" evidence="1">
    <location>
        <begin position="34"/>
        <end position="53"/>
    </location>
</feature>
<comment type="caution">
    <text evidence="3">The sequence shown here is derived from an EMBL/GenBank/DDBJ whole genome shotgun (WGS) entry which is preliminary data.</text>
</comment>
<gene>
    <name evidence="3" type="ORF">PENSUB_12815</name>
</gene>
<keyword evidence="4" id="KW-1185">Reference proteome</keyword>
<accession>A0A1Q5SWA0</accession>
<protein>
    <submittedName>
        <fullName evidence="3">Uncharacterized protein</fullName>
    </submittedName>
</protein>
<feature type="signal peptide" evidence="2">
    <location>
        <begin position="1"/>
        <end position="20"/>
    </location>
</feature>
<sequence>MTVHLVVVLFLRIRCYFVYHLIIRPLPRSCDIQPASRPAHECPNEEHPSPLDGRLNLPVRQIHEGIDTGKDIANQGLDIGVGMARLGAERDTGGDGAHDPEYRIDEAQSLWEVSHVLPFP</sequence>
<name>A0A1Q5SWA0_9EURO</name>